<evidence type="ECO:0000259" key="1">
    <source>
        <dbReference type="Pfam" id="PF13701"/>
    </source>
</evidence>
<reference evidence="2 3" key="1">
    <citation type="journal article" date="2011" name="Front. Microbiol.">
        <title>Two Strains of Crocosphaera watsonii with Highly Conserved Genomes are Distinguished by Strain-Specific Features.</title>
        <authorList>
            <person name="Bench S.R."/>
            <person name="Ilikchyan I.N."/>
            <person name="Tripp H.J."/>
            <person name="Zehr J.P."/>
        </authorList>
    </citation>
    <scope>NUCLEOTIDE SEQUENCE [LARGE SCALE GENOMIC DNA]</scope>
    <source>
        <strain evidence="2 3">WH 0003</strain>
    </source>
</reference>
<comment type="caution">
    <text evidence="2">The sequence shown here is derived from an EMBL/GenBank/DDBJ whole genome shotgun (WGS) entry which is preliminary data.</text>
</comment>
<evidence type="ECO:0000313" key="3">
    <source>
        <dbReference type="Proteomes" id="UP000003477"/>
    </source>
</evidence>
<dbReference type="Pfam" id="PF13701">
    <property type="entry name" value="DDE_Tnp_1_4"/>
    <property type="match status" value="1"/>
</dbReference>
<accession>G5J4U7</accession>
<organism evidence="2 3">
    <name type="scientific">Crocosphaera watsonii WH 0003</name>
    <dbReference type="NCBI Taxonomy" id="423471"/>
    <lineage>
        <taxon>Bacteria</taxon>
        <taxon>Bacillati</taxon>
        <taxon>Cyanobacteriota</taxon>
        <taxon>Cyanophyceae</taxon>
        <taxon>Oscillatoriophycideae</taxon>
        <taxon>Chroococcales</taxon>
        <taxon>Aphanothecaceae</taxon>
        <taxon>Crocosphaera</taxon>
    </lineage>
</organism>
<name>G5J4U7_CROWT</name>
<sequence>MLADRTSTQTFQSNQLRLWIHSWAYVLINAFRQTLFKKNFIG</sequence>
<evidence type="ECO:0000313" key="2">
    <source>
        <dbReference type="EMBL" id="EHJ12788.1"/>
    </source>
</evidence>
<feature type="domain" description="Transposase DDE" evidence="1">
    <location>
        <begin position="3"/>
        <end position="38"/>
    </location>
</feature>
<dbReference type="InterPro" id="IPR025668">
    <property type="entry name" value="Tnp_DDE_dom"/>
</dbReference>
<gene>
    <name evidence="2" type="ORF">CWATWH0003_2513</name>
</gene>
<dbReference type="AlphaFoldDB" id="G5J4U7"/>
<protein>
    <submittedName>
        <fullName evidence="2">Transposase, IS1380 family</fullName>
    </submittedName>
</protein>
<proteinExistence type="predicted"/>
<dbReference type="Proteomes" id="UP000003477">
    <property type="component" value="Unassembled WGS sequence"/>
</dbReference>
<dbReference type="EMBL" id="AESD01000374">
    <property type="protein sequence ID" value="EHJ12788.1"/>
    <property type="molecule type" value="Genomic_DNA"/>
</dbReference>